<name>N9GJS6_ACIHA</name>
<dbReference type="PATRIC" id="fig|1217659.3.peg.2113"/>
<dbReference type="AlphaFoldDB" id="N9GJS6"/>
<feature type="domain" description="Rad50/SbcC-type AAA" evidence="2">
    <location>
        <begin position="85"/>
        <end position="155"/>
    </location>
</feature>
<dbReference type="HOGENOM" id="CLU_016086_0_0_6"/>
<evidence type="ECO:0000313" key="3">
    <source>
        <dbReference type="EMBL" id="ENW17436.1"/>
    </source>
</evidence>
<dbReference type="RefSeq" id="WP_005082447.1">
    <property type="nucleotide sequence ID" value="NZ_ASYX01000109.1"/>
</dbReference>
<dbReference type="PANTHER" id="PTHR32182">
    <property type="entry name" value="DNA REPLICATION AND REPAIR PROTEIN RECF"/>
    <property type="match status" value="1"/>
</dbReference>
<dbReference type="InterPro" id="IPR038729">
    <property type="entry name" value="Rad50/SbcC_AAA"/>
</dbReference>
<dbReference type="GO" id="GO:0006302">
    <property type="term" value="P:double-strand break repair"/>
    <property type="evidence" value="ECO:0007669"/>
    <property type="project" value="InterPro"/>
</dbReference>
<evidence type="ECO:0000259" key="1">
    <source>
        <dbReference type="Pfam" id="PF13166"/>
    </source>
</evidence>
<dbReference type="PANTHER" id="PTHR32182:SF0">
    <property type="entry name" value="DNA REPLICATION AND REPAIR PROTEIN RECF"/>
    <property type="match status" value="1"/>
</dbReference>
<evidence type="ECO:0008006" key="5">
    <source>
        <dbReference type="Google" id="ProtNLM"/>
    </source>
</evidence>
<proteinExistence type="predicted"/>
<comment type="caution">
    <text evidence="3">The sequence shown here is derived from an EMBL/GenBank/DDBJ whole genome shotgun (WGS) entry which is preliminary data.</text>
</comment>
<dbReference type="GO" id="GO:0000731">
    <property type="term" value="P:DNA synthesis involved in DNA repair"/>
    <property type="evidence" value="ECO:0007669"/>
    <property type="project" value="TreeGrafter"/>
</dbReference>
<gene>
    <name evidence="3" type="ORF">F927_02146</name>
</gene>
<feature type="domain" description="Protein CR006 P-loop" evidence="1">
    <location>
        <begin position="513"/>
        <end position="711"/>
    </location>
</feature>
<dbReference type="GO" id="GO:0016887">
    <property type="term" value="F:ATP hydrolysis activity"/>
    <property type="evidence" value="ECO:0007669"/>
    <property type="project" value="InterPro"/>
</dbReference>
<dbReference type="Pfam" id="PF13166">
    <property type="entry name" value="AAA_13"/>
    <property type="match status" value="1"/>
</dbReference>
<dbReference type="Pfam" id="PF13476">
    <property type="entry name" value="AAA_23"/>
    <property type="match status" value="1"/>
</dbReference>
<reference evidence="3 4" key="1">
    <citation type="submission" date="2013-02" db="EMBL/GenBank/DDBJ databases">
        <title>The Genome Sequence of Acinetobacter haemolyticus CIP 64.3.</title>
        <authorList>
            <consortium name="The Broad Institute Genome Sequencing Platform"/>
            <consortium name="The Broad Institute Genome Sequencing Center for Infectious Disease"/>
            <person name="Cerqueira G."/>
            <person name="Feldgarden M."/>
            <person name="Courvalin P."/>
            <person name="Perichon B."/>
            <person name="Grillot-Courvalin C."/>
            <person name="Clermont D."/>
            <person name="Rocha E."/>
            <person name="Yoon E.-J."/>
            <person name="Nemec A."/>
            <person name="Walker B."/>
            <person name="Young S.K."/>
            <person name="Zeng Q."/>
            <person name="Gargeya S."/>
            <person name="Fitzgerald M."/>
            <person name="Haas B."/>
            <person name="Abouelleil A."/>
            <person name="Alvarado L."/>
            <person name="Arachchi H.M."/>
            <person name="Berlin A.M."/>
            <person name="Chapman S.B."/>
            <person name="Dewar J."/>
            <person name="Goldberg J."/>
            <person name="Griggs A."/>
            <person name="Gujja S."/>
            <person name="Hansen M."/>
            <person name="Howarth C."/>
            <person name="Imamovic A."/>
            <person name="Larimer J."/>
            <person name="McCowan C."/>
            <person name="Murphy C."/>
            <person name="Neiman D."/>
            <person name="Pearson M."/>
            <person name="Priest M."/>
            <person name="Roberts A."/>
            <person name="Saif S."/>
            <person name="Shea T."/>
            <person name="Sisk P."/>
            <person name="Sykes S."/>
            <person name="Wortman J."/>
            <person name="Nusbaum C."/>
            <person name="Birren B."/>
        </authorList>
    </citation>
    <scope>NUCLEOTIDE SEQUENCE [LARGE SCALE GENOMIC DNA]</scope>
    <source>
        <strain evidence="3 4">CIP 64.3</strain>
    </source>
</reference>
<dbReference type="SUPFAM" id="SSF52540">
    <property type="entry name" value="P-loop containing nucleoside triphosphate hydrolases"/>
    <property type="match status" value="1"/>
</dbReference>
<protein>
    <recommendedName>
        <fullName evidence="5">Protein CR006 P-loop domain-containing protein</fullName>
    </recommendedName>
</protein>
<dbReference type="InterPro" id="IPR027417">
    <property type="entry name" value="P-loop_NTPase"/>
</dbReference>
<organism evidence="3 4">
    <name type="scientific">Acinetobacter haemolyticus CIP 64.3 = MTCC 9819</name>
    <dbReference type="NCBI Taxonomy" id="1217659"/>
    <lineage>
        <taxon>Bacteria</taxon>
        <taxon>Pseudomonadati</taxon>
        <taxon>Pseudomonadota</taxon>
        <taxon>Gammaproteobacteria</taxon>
        <taxon>Moraxellales</taxon>
        <taxon>Moraxellaceae</taxon>
        <taxon>Acinetobacter</taxon>
    </lineage>
</organism>
<dbReference type="EMBL" id="APQQ01000023">
    <property type="protein sequence ID" value="ENW17436.1"/>
    <property type="molecule type" value="Genomic_DNA"/>
</dbReference>
<accession>N9GJS6</accession>
<sequence>MPVATKICEFVNNKAKPDWWRYTLNKAIELGKLSTTELEVAYLVAKMEYGLEDKCPDYSVLVKPAKATGYHTEIEENKLISIGNIENISALASQQKIEFSATGLTVIYGNNGVGKSSYAKILKNACLTRGEIPELKHNVFKGTAGFPSAEIQVQSNQKLELVQWNTQIEPHPRLKAIRVFDSDSSIHYLTKTGILDFKPTALKLLDELLIASAFILDKAKAEEVIYSPLPILPSMNVGTTPSKLVISHLLTEEEVDLLCATQNELNELSELRKEVIELNNNSPQTLRLNYQKRRLRLLPLQIFLTNLVQILNLESITRLKSIYDVKNRANLAATEFSISTFSNLKISNLGSDQWLVMMNAVKSFIENSDSYKNDTLQIGDACPTCLQELDINAVSRLELFDSYLQSELQKDSSIASKNWEIELGKIRVLNFSIEPYKAILAEINEKDNSLGLLFYNLIDALKERGDNLLQDQPVFGLSEIEVEALTRLNMHIKKLEEAEKLVLDDEGKLILIQNKNLRIKEIEDREKILTLKDQIKAEIKKAKKIDCYTRIKRSTSTSTITSLNNEICNTSPLGRIQEFFNDELKKLGFEHFKINALTKGVKGNQNFSVQIAENNLNVLEIASEGEQKCIALASFFAELTTDDRKSAIIFDDPVNSLDHIWRLKFATRITEESKFRQVIVFTHDLPFLKMLQETAEEIVIQAITRNKTETGICIGTPPWDALKTDKRIGKLKEKLVRARKIAKESDEQYQQDAGIIYGLMRETWERLIEEWLIRGVVERFNREVKTQNVRYLKDITDSDIATINSAMSKCSTYMNGHDMSEGISGAFPDANELESDIANLEAYFSTLKKRRS</sequence>
<evidence type="ECO:0000259" key="2">
    <source>
        <dbReference type="Pfam" id="PF13476"/>
    </source>
</evidence>
<keyword evidence="4" id="KW-1185">Reference proteome</keyword>
<dbReference type="InterPro" id="IPR026866">
    <property type="entry name" value="CR006_AAA"/>
</dbReference>
<evidence type="ECO:0000313" key="4">
    <source>
        <dbReference type="Proteomes" id="UP000017667"/>
    </source>
</evidence>
<dbReference type="Gene3D" id="3.40.50.300">
    <property type="entry name" value="P-loop containing nucleotide triphosphate hydrolases"/>
    <property type="match status" value="2"/>
</dbReference>
<dbReference type="Proteomes" id="UP000017667">
    <property type="component" value="Unassembled WGS sequence"/>
</dbReference>